<keyword evidence="3" id="KW-1185">Reference proteome</keyword>
<dbReference type="Proteomes" id="UP000007488">
    <property type="component" value="Chromosome"/>
</dbReference>
<gene>
    <name evidence="2" type="ordered locus">Sgly_1938</name>
</gene>
<dbReference type="KEGG" id="sgy:Sgly_1938"/>
<keyword evidence="1" id="KW-1133">Transmembrane helix</keyword>
<reference evidence="2 3" key="1">
    <citation type="journal article" date="2011" name="Stand. Genomic Sci.">
        <title>Complete genome sequence of Syntrophobotulus glycolicus type strain (FlGlyR).</title>
        <authorList>
            <person name="Han C."/>
            <person name="Mwirichia R."/>
            <person name="Chertkov O."/>
            <person name="Held B."/>
            <person name="Lapidus A."/>
            <person name="Nolan M."/>
            <person name="Lucas S."/>
            <person name="Hammon N."/>
            <person name="Deshpande S."/>
            <person name="Cheng J.F."/>
            <person name="Tapia R."/>
            <person name="Goodwin L."/>
            <person name="Pitluck S."/>
            <person name="Huntemann M."/>
            <person name="Liolios K."/>
            <person name="Ivanova N."/>
            <person name="Pagani I."/>
            <person name="Mavromatis K."/>
            <person name="Ovchinikova G."/>
            <person name="Pati A."/>
            <person name="Chen A."/>
            <person name="Palaniappan K."/>
            <person name="Land M."/>
            <person name="Hauser L."/>
            <person name="Brambilla E.M."/>
            <person name="Rohde M."/>
            <person name="Spring S."/>
            <person name="Sikorski J."/>
            <person name="Goker M."/>
            <person name="Woyke T."/>
            <person name="Bristow J."/>
            <person name="Eisen J.A."/>
            <person name="Markowitz V."/>
            <person name="Hugenholtz P."/>
            <person name="Kyrpides N.C."/>
            <person name="Klenk H.P."/>
            <person name="Detter J.C."/>
        </authorList>
    </citation>
    <scope>NUCLEOTIDE SEQUENCE [LARGE SCALE GENOMIC DNA]</scope>
    <source>
        <strain evidence="3">DSM 8271 / FlGlyR</strain>
    </source>
</reference>
<name>F0T0U5_SYNGF</name>
<proteinExistence type="predicted"/>
<dbReference type="STRING" id="645991.Sgly_1938"/>
<dbReference type="RefSeq" id="WP_013625102.1">
    <property type="nucleotide sequence ID" value="NC_015172.1"/>
</dbReference>
<evidence type="ECO:0000313" key="2">
    <source>
        <dbReference type="EMBL" id="ADY56234.1"/>
    </source>
</evidence>
<sequence>MNRKVNFNFAEGKAISQKHLYSEVRYKKLFAVYTFWTAVLLALSLPWLWDLKTVYGQKVADNNIKSYQEIYAVLQKRENLNDRIDQSQQFLNFIEEKSKQPRGTLNTLQKSLPSDVVLKSLSQMEDGSVQLTVGVSGPENMAKVWTAVAKTGVFQEIDLNTVAVTGTTEKKDLIFSLKLK</sequence>
<reference evidence="3" key="2">
    <citation type="submission" date="2011-02" db="EMBL/GenBank/DDBJ databases">
        <title>The complete genome of Syntrophobotulus glycolicus DSM 8271.</title>
        <authorList>
            <person name="Lucas S."/>
            <person name="Copeland A."/>
            <person name="Lapidus A."/>
            <person name="Bruce D."/>
            <person name="Goodwin L."/>
            <person name="Pitluck S."/>
            <person name="Kyrpides N."/>
            <person name="Mavromatis K."/>
            <person name="Pagani I."/>
            <person name="Ivanova N."/>
            <person name="Mikhailova N."/>
            <person name="Chertkov O."/>
            <person name="Held B."/>
            <person name="Detter J.C."/>
            <person name="Tapia R."/>
            <person name="Han C."/>
            <person name="Land M."/>
            <person name="Hauser L."/>
            <person name="Markowitz V."/>
            <person name="Cheng J.-F."/>
            <person name="Hugenholtz P."/>
            <person name="Woyke T."/>
            <person name="Wu D."/>
            <person name="Spring S."/>
            <person name="Schroeder M."/>
            <person name="Brambilla E."/>
            <person name="Klenk H.-P."/>
            <person name="Eisen J.A."/>
        </authorList>
    </citation>
    <scope>NUCLEOTIDE SEQUENCE [LARGE SCALE GENOMIC DNA]</scope>
    <source>
        <strain evidence="3">DSM 8271 / FlGlyR</strain>
    </source>
</reference>
<dbReference type="HOGENOM" id="CLU_128097_0_0_9"/>
<keyword evidence="1" id="KW-0812">Transmembrane</keyword>
<evidence type="ECO:0000313" key="3">
    <source>
        <dbReference type="Proteomes" id="UP000007488"/>
    </source>
</evidence>
<evidence type="ECO:0000256" key="1">
    <source>
        <dbReference type="SAM" id="Phobius"/>
    </source>
</evidence>
<dbReference type="eggNOG" id="ENOG50331UI">
    <property type="taxonomic scope" value="Bacteria"/>
</dbReference>
<dbReference type="AlphaFoldDB" id="F0T0U5"/>
<accession>F0T0U5</accession>
<organism evidence="2 3">
    <name type="scientific">Syntrophobotulus glycolicus (strain DSM 8271 / FlGlyR)</name>
    <dbReference type="NCBI Taxonomy" id="645991"/>
    <lineage>
        <taxon>Bacteria</taxon>
        <taxon>Bacillati</taxon>
        <taxon>Bacillota</taxon>
        <taxon>Clostridia</taxon>
        <taxon>Eubacteriales</taxon>
        <taxon>Desulfitobacteriaceae</taxon>
        <taxon>Syntrophobotulus</taxon>
    </lineage>
</organism>
<protein>
    <submittedName>
        <fullName evidence="2">Fimbrial assembly family protein</fullName>
    </submittedName>
</protein>
<feature type="transmembrane region" description="Helical" evidence="1">
    <location>
        <begin position="29"/>
        <end position="49"/>
    </location>
</feature>
<keyword evidence="1" id="KW-0472">Membrane</keyword>
<dbReference type="EMBL" id="CP002547">
    <property type="protein sequence ID" value="ADY56234.1"/>
    <property type="molecule type" value="Genomic_DNA"/>
</dbReference>